<dbReference type="PANTHER" id="PTHR48051">
    <property type="match status" value="1"/>
</dbReference>
<comment type="caution">
    <text evidence="6">The sequence shown here is derived from an EMBL/GenBank/DDBJ whole genome shotgun (WGS) entry which is preliminary data.</text>
</comment>
<reference evidence="6" key="1">
    <citation type="submission" date="2021-04" db="EMBL/GenBank/DDBJ databases">
        <authorList>
            <person name="Tunstrom K."/>
        </authorList>
    </citation>
    <scope>NUCLEOTIDE SEQUENCE</scope>
</reference>
<evidence type="ECO:0000256" key="1">
    <source>
        <dbReference type="ARBA" id="ARBA00022614"/>
    </source>
</evidence>
<evidence type="ECO:0000259" key="5">
    <source>
        <dbReference type="PROSITE" id="PS50021"/>
    </source>
</evidence>
<keyword evidence="4" id="KW-0812">Transmembrane</keyword>
<dbReference type="PROSITE" id="PS50021">
    <property type="entry name" value="CH"/>
    <property type="match status" value="1"/>
</dbReference>
<feature type="domain" description="Calponin-homology (CH)" evidence="5">
    <location>
        <begin position="632"/>
        <end position="809"/>
    </location>
</feature>
<keyword evidence="7" id="KW-1185">Reference proteome</keyword>
<evidence type="ECO:0000313" key="7">
    <source>
        <dbReference type="Proteomes" id="UP000691718"/>
    </source>
</evidence>
<proteinExistence type="predicted"/>
<dbReference type="InterPro" id="IPR003591">
    <property type="entry name" value="Leu-rich_rpt_typical-subtyp"/>
</dbReference>
<sequence length="1023" mass="114017">MSVACQFCFSLKKNMAVLGPNVSGNMNGHNNIHSQLTKSLERILEDAYLSGELKLNGRKLREFPKPVKFDLSDTVVADLSKNRFSEVPDEVTTYVYLEKLLLSQNIIRSVPETVGGLQSLTYLDLSSNQLTELPREVCQMPLQVLLVPDNLLATLPKEIGKMSSLAELDASNNRLTQVPMTLGDCAGLRALDLSNNQLGLLPLQITYLRLEHLDVSCNCISSLPLELRNMTTLVTLNLDNNPLVSPPTTVCMRGRVHIFKYLENMANKDSLPAHRRVDETRRSAKHTSYINNTPVQSSAHQITSGNATIDCLRHKPRHVIDSGYCTDGVEKRWSNDAGGEAGGGGGSGRSTPSTPSTLSPGAALSRAQSLSSESPLAPLTPLLTGLRISPEGNISNGDDKTKLAHQQTYRQYKEALRQQRQQDIYRPRTDQPSPELDSSPQSQNQSPVHFQRTSAPHSPVNGYSNVSPSLYNRSVSSNSTTSNSSNTSQVPNSPLLHSTPRRFQNQNGNNEKQEEQNKRPVQKVVPSRNVNKMYSSVNGNVDYNGRVNGQMEAYIKPTSPTKSPTNTLGYNSIGMKSNIPRQTNAGEGAKLLTTTVSYLKGAAPKPAGKMAWNKDAPVDKLSFTMKREFDKQKEESDLLEQLRTIIESRLKMSLPEQLAPVLADGVVLCHLANHVRPRAVAYVHVLSHAQCGREPSPPCTCPSPRRYCTALHCTALHCAAAGRVVLCHLANHVRPRAVASVHVPLPAQPKLTMARCRRNVDNFLEACRKIGVEEELICSPADILMYSEREGDASIVPLACTVTALLTHATPYTSPKDIHTDPRYHNYVQTHELGPYQVSEAAEVTEAEETSTEVNHYQRQLQRYSDDRYINNYNNMSDYANNYTIDESEEFHLNYENNNDSVESVNYSPVYGTNEGLRNRASYYHNNKIQFVTPFCKENALLKCDNFEIYDTDEVDFPLDTTNEDHEVRYDRDKLSLVLQNNINTEMTPLVETDKEREHRLLVTWLCLGTFFVSAILLIIFPL</sequence>
<feature type="compositionally biased region" description="Gly residues" evidence="3">
    <location>
        <begin position="339"/>
        <end position="348"/>
    </location>
</feature>
<organism evidence="6 7">
    <name type="scientific">Parnassius apollo</name>
    <name type="common">Apollo butterfly</name>
    <name type="synonym">Papilio apollo</name>
    <dbReference type="NCBI Taxonomy" id="110799"/>
    <lineage>
        <taxon>Eukaryota</taxon>
        <taxon>Metazoa</taxon>
        <taxon>Ecdysozoa</taxon>
        <taxon>Arthropoda</taxon>
        <taxon>Hexapoda</taxon>
        <taxon>Insecta</taxon>
        <taxon>Pterygota</taxon>
        <taxon>Neoptera</taxon>
        <taxon>Endopterygota</taxon>
        <taxon>Lepidoptera</taxon>
        <taxon>Glossata</taxon>
        <taxon>Ditrysia</taxon>
        <taxon>Papilionoidea</taxon>
        <taxon>Papilionidae</taxon>
        <taxon>Parnassiinae</taxon>
        <taxon>Parnassini</taxon>
        <taxon>Parnassius</taxon>
        <taxon>Parnassius</taxon>
    </lineage>
</organism>
<evidence type="ECO:0000313" key="6">
    <source>
        <dbReference type="EMBL" id="CAG5056489.1"/>
    </source>
</evidence>
<dbReference type="SMART" id="SM00364">
    <property type="entry name" value="LRR_BAC"/>
    <property type="match status" value="4"/>
</dbReference>
<keyword evidence="4" id="KW-1133">Transmembrane helix</keyword>
<keyword evidence="4" id="KW-0472">Membrane</keyword>
<feature type="transmembrane region" description="Helical" evidence="4">
    <location>
        <begin position="1002"/>
        <end position="1021"/>
    </location>
</feature>
<evidence type="ECO:0000256" key="4">
    <source>
        <dbReference type="SAM" id="Phobius"/>
    </source>
</evidence>
<dbReference type="InterPro" id="IPR050216">
    <property type="entry name" value="LRR_domain-containing"/>
</dbReference>
<dbReference type="AlphaFoldDB" id="A0A8S3Y7M3"/>
<feature type="region of interest" description="Disordered" evidence="3">
    <location>
        <begin position="413"/>
        <end position="524"/>
    </location>
</feature>
<feature type="compositionally biased region" description="Polar residues" evidence="3">
    <location>
        <begin position="286"/>
        <end position="301"/>
    </location>
</feature>
<dbReference type="Pfam" id="PF13855">
    <property type="entry name" value="LRR_8"/>
    <property type="match status" value="2"/>
</dbReference>
<dbReference type="Proteomes" id="UP000691718">
    <property type="component" value="Unassembled WGS sequence"/>
</dbReference>
<protein>
    <submittedName>
        <fullName evidence="6">(apollo) hypothetical protein</fullName>
    </submittedName>
</protein>
<dbReference type="GO" id="GO:0005737">
    <property type="term" value="C:cytoplasm"/>
    <property type="evidence" value="ECO:0007669"/>
    <property type="project" value="TreeGrafter"/>
</dbReference>
<gene>
    <name evidence="6" type="ORF">PAPOLLO_LOCUS26740</name>
</gene>
<feature type="compositionally biased region" description="Low complexity" evidence="3">
    <location>
        <begin position="349"/>
        <end position="362"/>
    </location>
</feature>
<feature type="compositionally biased region" description="Basic and acidic residues" evidence="3">
    <location>
        <begin position="272"/>
        <end position="282"/>
    </location>
</feature>
<dbReference type="PROSITE" id="PS51450">
    <property type="entry name" value="LRR"/>
    <property type="match status" value="2"/>
</dbReference>
<feature type="region of interest" description="Disordered" evidence="3">
    <location>
        <begin position="272"/>
        <end position="301"/>
    </location>
</feature>
<name>A0A8S3Y7M3_PARAO</name>
<accession>A0A8S3Y7M3</accession>
<keyword evidence="1" id="KW-0433">Leucine-rich repeat</keyword>
<feature type="compositionally biased region" description="Polar residues" evidence="3">
    <location>
        <begin position="430"/>
        <end position="475"/>
    </location>
</feature>
<dbReference type="InterPro" id="IPR001715">
    <property type="entry name" value="CH_dom"/>
</dbReference>
<dbReference type="OrthoDB" id="6149831at2759"/>
<feature type="compositionally biased region" description="Low complexity" evidence="3">
    <location>
        <begin position="476"/>
        <end position="488"/>
    </location>
</feature>
<dbReference type="SMART" id="SM00369">
    <property type="entry name" value="LRR_TYP"/>
    <property type="match status" value="5"/>
</dbReference>
<dbReference type="EMBL" id="CAJQZP010001607">
    <property type="protein sequence ID" value="CAG5056489.1"/>
    <property type="molecule type" value="Genomic_DNA"/>
</dbReference>
<evidence type="ECO:0000256" key="3">
    <source>
        <dbReference type="SAM" id="MobiDB-lite"/>
    </source>
</evidence>
<evidence type="ECO:0000256" key="2">
    <source>
        <dbReference type="ARBA" id="ARBA00022737"/>
    </source>
</evidence>
<dbReference type="PANTHER" id="PTHR48051:SF21">
    <property type="entry name" value="CALPONIN-HOMOLOGY (CH) DOMAIN-CONTAINING PROTEIN"/>
    <property type="match status" value="1"/>
</dbReference>
<dbReference type="InterPro" id="IPR001611">
    <property type="entry name" value="Leu-rich_rpt"/>
</dbReference>
<keyword evidence="2" id="KW-0677">Repeat</keyword>
<feature type="region of interest" description="Disordered" evidence="3">
    <location>
        <begin position="335"/>
        <end position="376"/>
    </location>
</feature>